<accession>A0A4R9LPD5</accession>
<protein>
    <recommendedName>
        <fullName evidence="3">TRL-like family protein</fullName>
    </recommendedName>
</protein>
<dbReference type="EMBL" id="RQHV01000042">
    <property type="protein sequence ID" value="TGN10945.1"/>
    <property type="molecule type" value="Genomic_DNA"/>
</dbReference>
<evidence type="ECO:0000313" key="1">
    <source>
        <dbReference type="EMBL" id="TGN10945.1"/>
    </source>
</evidence>
<dbReference type="OrthoDB" id="9800727at2"/>
<dbReference type="InterPro" id="IPR025113">
    <property type="entry name" value="TRL-like"/>
</dbReference>
<keyword evidence="2" id="KW-1185">Reference proteome</keyword>
<evidence type="ECO:0008006" key="3">
    <source>
        <dbReference type="Google" id="ProtNLM"/>
    </source>
</evidence>
<organism evidence="1 2">
    <name type="scientific">Leptospira ilyithenensis</name>
    <dbReference type="NCBI Taxonomy" id="2484901"/>
    <lineage>
        <taxon>Bacteria</taxon>
        <taxon>Pseudomonadati</taxon>
        <taxon>Spirochaetota</taxon>
        <taxon>Spirochaetia</taxon>
        <taxon>Leptospirales</taxon>
        <taxon>Leptospiraceae</taxon>
        <taxon>Leptospira</taxon>
    </lineage>
</organism>
<evidence type="ECO:0000313" key="2">
    <source>
        <dbReference type="Proteomes" id="UP000298264"/>
    </source>
</evidence>
<sequence>MIFLSNFLKPLTVLIFLTLGQNCASVGYGPHGLLFTNHSIGLYANQIDSQKEGSACAFSVLGLLAWGDASIGKARENGLLTKINLIEQNSFSILGIYAKVCIVTKGN</sequence>
<name>A0A4R9LPD5_9LEPT</name>
<gene>
    <name evidence="1" type="ORF">EHS11_07130</name>
</gene>
<comment type="caution">
    <text evidence="1">The sequence shown here is derived from an EMBL/GenBank/DDBJ whole genome shotgun (WGS) entry which is preliminary data.</text>
</comment>
<dbReference type="RefSeq" id="WP_135763704.1">
    <property type="nucleotide sequence ID" value="NZ_RQHV01000042.1"/>
</dbReference>
<dbReference type="Pfam" id="PF13146">
    <property type="entry name" value="TRL"/>
    <property type="match status" value="1"/>
</dbReference>
<dbReference type="AlphaFoldDB" id="A0A4R9LPD5"/>
<proteinExistence type="predicted"/>
<reference evidence="1" key="1">
    <citation type="journal article" date="2019" name="PLoS Negl. Trop. Dis.">
        <title>Revisiting the worldwide diversity of Leptospira species in the environment.</title>
        <authorList>
            <person name="Vincent A.T."/>
            <person name="Schiettekatte O."/>
            <person name="Bourhy P."/>
            <person name="Veyrier F.J."/>
            <person name="Picardeau M."/>
        </authorList>
    </citation>
    <scope>NUCLEOTIDE SEQUENCE [LARGE SCALE GENOMIC DNA]</scope>
    <source>
        <strain evidence="1">201400974</strain>
    </source>
</reference>
<dbReference type="Proteomes" id="UP000298264">
    <property type="component" value="Unassembled WGS sequence"/>
</dbReference>